<protein>
    <submittedName>
        <fullName evidence="2">Uncharacterized protein</fullName>
    </submittedName>
</protein>
<organism evidence="2 3">
    <name type="scientific">Mucilaginibacter dorajii</name>
    <dbReference type="NCBI Taxonomy" id="692994"/>
    <lineage>
        <taxon>Bacteria</taxon>
        <taxon>Pseudomonadati</taxon>
        <taxon>Bacteroidota</taxon>
        <taxon>Sphingobacteriia</taxon>
        <taxon>Sphingobacteriales</taxon>
        <taxon>Sphingobacteriaceae</taxon>
        <taxon>Mucilaginibacter</taxon>
    </lineage>
</organism>
<evidence type="ECO:0000313" key="2">
    <source>
        <dbReference type="EMBL" id="GAA3979096.1"/>
    </source>
</evidence>
<keyword evidence="1" id="KW-0472">Membrane</keyword>
<proteinExistence type="predicted"/>
<dbReference type="Pfam" id="PF15071">
    <property type="entry name" value="TMEM220"/>
    <property type="match status" value="1"/>
</dbReference>
<keyword evidence="3" id="KW-1185">Reference proteome</keyword>
<dbReference type="Proteomes" id="UP001500742">
    <property type="component" value="Unassembled WGS sequence"/>
</dbReference>
<reference evidence="3" key="1">
    <citation type="journal article" date="2019" name="Int. J. Syst. Evol. Microbiol.">
        <title>The Global Catalogue of Microorganisms (GCM) 10K type strain sequencing project: providing services to taxonomists for standard genome sequencing and annotation.</title>
        <authorList>
            <consortium name="The Broad Institute Genomics Platform"/>
            <consortium name="The Broad Institute Genome Sequencing Center for Infectious Disease"/>
            <person name="Wu L."/>
            <person name="Ma J."/>
        </authorList>
    </citation>
    <scope>NUCLEOTIDE SEQUENCE [LARGE SCALE GENOMIC DNA]</scope>
    <source>
        <strain evidence="3">JCM 16601</strain>
    </source>
</reference>
<comment type="caution">
    <text evidence="2">The sequence shown here is derived from an EMBL/GenBank/DDBJ whole genome shotgun (WGS) entry which is preliminary data.</text>
</comment>
<name>A0ABP7QA42_9SPHI</name>
<evidence type="ECO:0000256" key="1">
    <source>
        <dbReference type="SAM" id="Phobius"/>
    </source>
</evidence>
<sequence>MAIKKKFYPLWYGVGIVIFMLYAGYKVFDNNGLIDWLQRHHAESLVETMKAEKPWIEETREFFGLLICVAVLAINWVYGERVKAKFN</sequence>
<dbReference type="InterPro" id="IPR029377">
    <property type="entry name" value="TMEM220"/>
</dbReference>
<gene>
    <name evidence="2" type="ORF">GCM10022210_32640</name>
</gene>
<dbReference type="EMBL" id="BAAAZC010000025">
    <property type="protein sequence ID" value="GAA3979096.1"/>
    <property type="molecule type" value="Genomic_DNA"/>
</dbReference>
<evidence type="ECO:0000313" key="3">
    <source>
        <dbReference type="Proteomes" id="UP001500742"/>
    </source>
</evidence>
<accession>A0ABP7QA42</accession>
<keyword evidence="1" id="KW-0812">Transmembrane</keyword>
<feature type="transmembrane region" description="Helical" evidence="1">
    <location>
        <begin position="7"/>
        <end position="25"/>
    </location>
</feature>
<feature type="transmembrane region" description="Helical" evidence="1">
    <location>
        <begin position="62"/>
        <end position="79"/>
    </location>
</feature>
<keyword evidence="1" id="KW-1133">Transmembrane helix</keyword>